<feature type="region of interest" description="Disordered" evidence="2">
    <location>
        <begin position="1554"/>
        <end position="1599"/>
    </location>
</feature>
<evidence type="ECO:0000313" key="3">
    <source>
        <dbReference type="EMBL" id="KIW03495.1"/>
    </source>
</evidence>
<name>A0A0D2AAA8_9PEZI</name>
<feature type="compositionally biased region" description="Basic and acidic residues" evidence="2">
    <location>
        <begin position="209"/>
        <end position="235"/>
    </location>
</feature>
<keyword evidence="4" id="KW-1185">Reference proteome</keyword>
<feature type="compositionally biased region" description="Basic and acidic residues" evidence="2">
    <location>
        <begin position="172"/>
        <end position="184"/>
    </location>
</feature>
<dbReference type="STRING" id="253628.A0A0D2AAA8"/>
<feature type="region of interest" description="Disordered" evidence="2">
    <location>
        <begin position="92"/>
        <end position="130"/>
    </location>
</feature>
<evidence type="ECO:0000313" key="4">
    <source>
        <dbReference type="Proteomes" id="UP000053259"/>
    </source>
</evidence>
<feature type="coiled-coil region" evidence="1">
    <location>
        <begin position="925"/>
        <end position="952"/>
    </location>
</feature>
<reference evidence="3 4" key="1">
    <citation type="submission" date="2015-01" db="EMBL/GenBank/DDBJ databases">
        <title>The Genome Sequence of Ochroconis gallopava CBS43764.</title>
        <authorList>
            <consortium name="The Broad Institute Genomics Platform"/>
            <person name="Cuomo C."/>
            <person name="de Hoog S."/>
            <person name="Gorbushina A."/>
            <person name="Stielow B."/>
            <person name="Teixiera M."/>
            <person name="Abouelleil A."/>
            <person name="Chapman S.B."/>
            <person name="Priest M."/>
            <person name="Young S.K."/>
            <person name="Wortman J."/>
            <person name="Nusbaum C."/>
            <person name="Birren B."/>
        </authorList>
    </citation>
    <scope>NUCLEOTIDE SEQUENCE [LARGE SCALE GENOMIC DNA]</scope>
    <source>
        <strain evidence="3 4">CBS 43764</strain>
    </source>
</reference>
<dbReference type="VEuPathDB" id="FungiDB:PV09_05262"/>
<feature type="region of interest" description="Disordered" evidence="2">
    <location>
        <begin position="170"/>
        <end position="189"/>
    </location>
</feature>
<dbReference type="GeneID" id="27313235"/>
<keyword evidence="1" id="KW-0175">Coiled coil</keyword>
<dbReference type="InParanoid" id="A0A0D2AAA8"/>
<dbReference type="RefSeq" id="XP_016213364.1">
    <property type="nucleotide sequence ID" value="XM_016358745.1"/>
</dbReference>
<feature type="region of interest" description="Disordered" evidence="2">
    <location>
        <begin position="209"/>
        <end position="251"/>
    </location>
</feature>
<feature type="compositionally biased region" description="Basic and acidic residues" evidence="2">
    <location>
        <begin position="892"/>
        <end position="912"/>
    </location>
</feature>
<dbReference type="Proteomes" id="UP000053259">
    <property type="component" value="Unassembled WGS sequence"/>
</dbReference>
<dbReference type="HOGENOM" id="CLU_243744_0_0_1"/>
<feature type="compositionally biased region" description="Basic and acidic residues" evidence="2">
    <location>
        <begin position="114"/>
        <end position="130"/>
    </location>
</feature>
<evidence type="ECO:0000256" key="2">
    <source>
        <dbReference type="SAM" id="MobiDB-lite"/>
    </source>
</evidence>
<proteinExistence type="predicted"/>
<evidence type="ECO:0000256" key="1">
    <source>
        <dbReference type="SAM" id="Coils"/>
    </source>
</evidence>
<feature type="region of interest" description="Disordered" evidence="2">
    <location>
        <begin position="960"/>
        <end position="979"/>
    </location>
</feature>
<feature type="region of interest" description="Disordered" evidence="2">
    <location>
        <begin position="881"/>
        <end position="912"/>
    </location>
</feature>
<feature type="region of interest" description="Disordered" evidence="2">
    <location>
        <begin position="31"/>
        <end position="53"/>
    </location>
</feature>
<protein>
    <submittedName>
        <fullName evidence="3">Uncharacterized protein</fullName>
    </submittedName>
</protein>
<feature type="compositionally biased region" description="Basic and acidic residues" evidence="2">
    <location>
        <begin position="1573"/>
        <end position="1599"/>
    </location>
</feature>
<dbReference type="EMBL" id="KN847544">
    <property type="protein sequence ID" value="KIW03495.1"/>
    <property type="molecule type" value="Genomic_DNA"/>
</dbReference>
<accession>A0A0D2AAA8</accession>
<sequence>MLASPLLLPWHSSARPTLRATTRRMPLISQHVHTDQHRYQRCRSRRTPLHDSTSSNALVVSSRRLYMFLWRSSNLPTCCSSRRDLHVFSALREQSDSSSPATEADISTKNRLLSKHDVHAEPNLESRDQSETIVDPVRDEQPSFTIRKHIHLDRRIKRRQVRRLRAVPRARIGADAKSKSKSSVEPDAQIAPSTGVAVHDLSEAGERAGEVFGEPDKGILNKTEHGSANQEEGKQTRLSTSEPPVLSIRRPRNPVRNTWSRAGTVIVPRVSTNHDMDVIKGQLLKVLPSFAPILFEGDGIQTCERHILLLFTSGYAKHLVRTTNCEQHELVAALAHRLLYQRRQKLPQKLIIGVAVVDKLPAPFNDEHTTASGYEGVAYALVDSVDCAKQTVEEGRDRSVATSTETVGSKVLKLRFEIECSSKGWFREDTEPPKSYEVQIPLANTVFQTGTENVLHISRWTRYPSRSLIQTATSSVQNLTATIKLAHIVPKDIRTLVFAPLRPLTEPRIVEASMGNIIRQLRRGDGETDVVPASSELESAVNNMVASGELPSSPVSVWALIIKPCVYESLKHQQIAFPSVSPLANGHLFQDTSDGSSRLSSPVEQQLSKEYADLTAILGEGGRLHRVMSGGGGWGKKAGLLSISPAITLEPQSAELRDSHLLPPYMRDVQDINEALGSPVEPGDRIQLFIAKSDGETALCQTNHVFNKHTQIVSLGTIPSSTDAMPVELGLASNDEQSDGTARLFSGYFGVLSERGIGISSMTEEGNKMKTLIDVPYSRFNMYYPLKRRTQRTFRSVLSGRKSRSGLVRKFTPKQAKTSFYVTHRIDASQAVRSATILRDAIMHEQQMRVEQRTAHGSMDSEAIADSNAPAVTVPITHATGDSELSLNTGDTKMDEAGHKTETSTHEGRKEELHEYTQRLATMSQDELSMEKENLDIAIKKAKAARRKALANIRKMELPRGSGRSVAQPAESSTPNEVRVDGLPVPNIELISNLSFEELCKTFLKLRKRAGQMRRNNSNSPRSYRLRQIKSLWFDHGFPVKLVRMLSRYHLLPQQLPEEALSTFKKSLNEVEKLPFTALRAAAAKMTKSNKGKFFRKWKLFRSIGSFINQEAQAHYYRKLLQRARQESMWKENAHDTANVVRNAVEKKSTQDLDPAYREMLFRVLGRTSTIGFQYKHRQWLFSGLPLETRARMWNTPATNSVLQAMFQWLARTRYSTGDSVAATLLESIAWNSSFSRSARLTRLRHAQPRLHVKYDSGDSISLIASGKGVRLQSTPDTTRHDLDTEKELQTFPQKHPWEFLYRLLTPWPGGEIPRKINVKRSDENNWNMKLGFKSLRSRLGVIFQKFDDAINAHGDQPGCVEVDIGEEIRMLFPSLLRPETSLAKDLHIHITETTEMRAKKPVRIRYIPQLTIRKRKAGCDRSVEARYGISLPYVMISIPIKPTTSYNFRSQWDTRPNSLAFELMEKRMKHQVQNRIRARFAAAELAKRPNLLEGESDKDVDYDLVERAIERKIDRMGYRQLTFRRLQLESYNEEPEQWDIVREDETKFFKPVTPHTDEDAVPPGLRNPNSMDETHQDHRIVSTARKSPEQRAAEKGRLRADTLKLLETLQGADV</sequence>
<organism evidence="3 4">
    <name type="scientific">Verruconis gallopava</name>
    <dbReference type="NCBI Taxonomy" id="253628"/>
    <lineage>
        <taxon>Eukaryota</taxon>
        <taxon>Fungi</taxon>
        <taxon>Dikarya</taxon>
        <taxon>Ascomycota</taxon>
        <taxon>Pezizomycotina</taxon>
        <taxon>Dothideomycetes</taxon>
        <taxon>Pleosporomycetidae</taxon>
        <taxon>Venturiales</taxon>
        <taxon>Sympoventuriaceae</taxon>
        <taxon>Verruconis</taxon>
    </lineage>
</organism>
<feature type="compositionally biased region" description="Polar residues" evidence="2">
    <location>
        <begin position="96"/>
        <end position="111"/>
    </location>
</feature>
<dbReference type="OrthoDB" id="1744869at2759"/>
<gene>
    <name evidence="3" type="ORF">PV09_05262</name>
</gene>